<dbReference type="Gene3D" id="3.90.1480.20">
    <property type="entry name" value="Glycosyl transferase family 29"/>
    <property type="match status" value="1"/>
</dbReference>
<gene>
    <name evidence="2" type="ORF">AAND1436_LOCUS46823</name>
</gene>
<keyword evidence="1" id="KW-0732">Signal</keyword>
<organism evidence="2">
    <name type="scientific">Alexandrium andersonii</name>
    <dbReference type="NCBI Taxonomy" id="327968"/>
    <lineage>
        <taxon>Eukaryota</taxon>
        <taxon>Sar</taxon>
        <taxon>Alveolata</taxon>
        <taxon>Dinophyceae</taxon>
        <taxon>Gonyaulacales</taxon>
        <taxon>Pyrocystaceae</taxon>
        <taxon>Alexandrium</taxon>
    </lineage>
</organism>
<proteinExistence type="predicted"/>
<dbReference type="InterPro" id="IPR038578">
    <property type="entry name" value="GT29-like_sf"/>
</dbReference>
<evidence type="ECO:0000256" key="1">
    <source>
        <dbReference type="SAM" id="SignalP"/>
    </source>
</evidence>
<evidence type="ECO:0000313" key="2">
    <source>
        <dbReference type="EMBL" id="CAD9537227.1"/>
    </source>
</evidence>
<feature type="signal peptide" evidence="1">
    <location>
        <begin position="1"/>
        <end position="17"/>
    </location>
</feature>
<sequence length="358" mass="41273">MVRALLVSAALLASADGLRMEAAKAGKAAEPMEKCPWRSQYPEDMCQWIRRDVKFADLHKSMRVPRWGIKNMTSLMTNVWKRLAFDPILRNDFFFAWNDIIDKQACDVFAFKETWTFRDTDHLKYVVSNTPYRGADEAGALNVTELTDDTAITRLPTYKDFKRMLHLGDIAMVSNGDGIHKKELGAEIDDHLQVVRFSNANATDLHAQTTGLKHNVHVVNAKMAGRQDAFLFDLDNENFVRSYCNRLFQGGDYPQQVGTYLFMWTPTAWCKMDNRMRDMFSREFLYYWFVGSLTNDVSLYGFVKSGVQAHFNAPRFQKAEHIVYEEVAKQWQDARKTNPEKVSLNRRGKVTAGMMIRS</sequence>
<reference evidence="2" key="1">
    <citation type="submission" date="2021-01" db="EMBL/GenBank/DDBJ databases">
        <authorList>
            <person name="Corre E."/>
            <person name="Pelletier E."/>
            <person name="Niang G."/>
            <person name="Scheremetjew M."/>
            <person name="Finn R."/>
            <person name="Kale V."/>
            <person name="Holt S."/>
            <person name="Cochrane G."/>
            <person name="Meng A."/>
            <person name="Brown T."/>
            <person name="Cohen L."/>
        </authorList>
    </citation>
    <scope>NUCLEOTIDE SEQUENCE</scope>
    <source>
        <strain evidence="2">CCMP2222</strain>
    </source>
</reference>
<dbReference type="AlphaFoldDB" id="A0A7S2NF17"/>
<protein>
    <submittedName>
        <fullName evidence="2">Uncharacterized protein</fullName>
    </submittedName>
</protein>
<dbReference type="EMBL" id="HBGQ01097945">
    <property type="protein sequence ID" value="CAD9537227.1"/>
    <property type="molecule type" value="Transcribed_RNA"/>
</dbReference>
<name>A0A7S2NF17_9DINO</name>
<feature type="chain" id="PRO_5031041551" evidence="1">
    <location>
        <begin position="18"/>
        <end position="358"/>
    </location>
</feature>
<accession>A0A7S2NF17</accession>